<evidence type="ECO:0000256" key="1">
    <source>
        <dbReference type="SAM" id="SignalP"/>
    </source>
</evidence>
<evidence type="ECO:0000313" key="2">
    <source>
        <dbReference type="EMBL" id="SMX47928.1"/>
    </source>
</evidence>
<dbReference type="EMBL" id="FXYF01000012">
    <property type="protein sequence ID" value="SMX47928.1"/>
    <property type="molecule type" value="Genomic_DNA"/>
</dbReference>
<dbReference type="InterPro" id="IPR038142">
    <property type="entry name" value="Cytochrome_P460_sp"/>
</dbReference>
<dbReference type="Gene3D" id="3.50.70.20">
    <property type="entry name" value="Cytochrome P460"/>
    <property type="match status" value="1"/>
</dbReference>
<keyword evidence="1" id="KW-0732">Signal</keyword>
<keyword evidence="3" id="KW-1185">Reference proteome</keyword>
<feature type="signal peptide" evidence="1">
    <location>
        <begin position="1"/>
        <end position="23"/>
    </location>
</feature>
<feature type="chain" id="PRO_5012511739" description="Cytochrome P460 domain-containing protein" evidence="1">
    <location>
        <begin position="24"/>
        <end position="1010"/>
    </location>
</feature>
<evidence type="ECO:0008006" key="4">
    <source>
        <dbReference type="Google" id="ProtNLM"/>
    </source>
</evidence>
<dbReference type="InterPro" id="IPR036280">
    <property type="entry name" value="Multihaem_cyt_sf"/>
</dbReference>
<dbReference type="SUPFAM" id="SSF48695">
    <property type="entry name" value="Multiheme cytochromes"/>
    <property type="match status" value="2"/>
</dbReference>
<dbReference type="AlphaFoldDB" id="A0A238KZ09"/>
<reference evidence="2 3" key="1">
    <citation type="submission" date="2017-05" db="EMBL/GenBank/DDBJ databases">
        <authorList>
            <person name="Song R."/>
            <person name="Chenine A.L."/>
            <person name="Ruprecht R.M."/>
        </authorList>
    </citation>
    <scope>NUCLEOTIDE SEQUENCE [LARGE SCALE GENOMIC DNA]</scope>
    <source>
        <strain evidence="2 3">CECT 8898</strain>
    </source>
</reference>
<name>A0A238KZ09_9RHOB</name>
<dbReference type="Proteomes" id="UP000207598">
    <property type="component" value="Unassembled WGS sequence"/>
</dbReference>
<evidence type="ECO:0000313" key="3">
    <source>
        <dbReference type="Proteomes" id="UP000207598"/>
    </source>
</evidence>
<gene>
    <name evidence="2" type="ORF">MAA8898_03802</name>
</gene>
<proteinExistence type="predicted"/>
<sequence>MTRPGYFALGLCLLLSVAKPATAFDATGSVTAAKPADLPLPGSLPLIDYENVLFPWIARRAYVDLGWARDKSWRDTGPFVFNMSFGIHPAVRMYYSPEIITWLEGGRDGAIADGAIVIKEMVSPPSAKYNEHRAMLVEQYKDDPARVEAETVDYAYDTGGLNWTVMVKDSSLSHGGWFFASVYFANADDMKARKPVIDSFAPPYSPPLGAGGDGMCMRCHASAAEELIFSALENVEGYPGEPMIFRVDESWRDLPKQQKPAFGVSLSDMIDSYLDDAHDPGAMRAAHVAAAKTSPTEVNPAFAAMFPPSGGIDVTRANLQTLPSEWLDHVPARPNDTQHFLTSDNCVGCHGGLGGAPSGVTMFIKSGPNYGDGYNISEYGEWRWSPMGLAGRDPVFFAQLESEFALLEQSGAGDLAPNLGTTCLSCHGAMGQRQLEIDAHAAPDLGLDGNVFKPEYALLHAPLTRAAKEKQIADGTYDYHLYGNLAREGISCSVCHHIAPPQRAQGQPDYNKLDTYLMNGTTGVFRMNAATELMGPFEDVRQKPMQNAMGITPVHDAYIKDSEMCGACHTINLPNVDAPTDKPLPGFTAAEQAILNDAARNAVSFLSDQYGATYREPLVKFQHSVEQATFLEWQNSQFADAGTAQSCQDCHMKGDFETLDGKTRIDSLTTQIASIQDTNLPDVPHALPHEDIEVPFRDDYKRHNFVGLNAFMVAMLSQFDEEMGLGPKDPMTYATNGAQLSLDTMALQARDETADVRIESLTGADGTLEAVVSVDNKTGHRLPSGVGFRRAFLEVKVTDASGQQLWCSGCTNGAGVIVGPDDAPLKTEFLDYVPEGATEALYQPHHDLIDDQTQVQIYEELTQNAEKQFTTSFVHRVYHPKDNRLLPWGAAEPGTEAFVKRFGDSEVTAAFMKATMPEGRAAQDAGVKAGKDVLTYRIALPQGVDPKTMTVTATLYSQAIPPYYLKQRFETAPTGPATQRLYYLASRLKTDKTLIENWKLRIQGDTAQLP</sequence>
<accession>A0A238KZ09</accession>
<organism evidence="2 3">
    <name type="scientific">Maliponia aquimaris</name>
    <dbReference type="NCBI Taxonomy" id="1673631"/>
    <lineage>
        <taxon>Bacteria</taxon>
        <taxon>Pseudomonadati</taxon>
        <taxon>Pseudomonadota</taxon>
        <taxon>Alphaproteobacteria</taxon>
        <taxon>Rhodobacterales</taxon>
        <taxon>Paracoccaceae</taxon>
        <taxon>Maliponia</taxon>
    </lineage>
</organism>
<dbReference type="Gene3D" id="1.10.1130.10">
    <property type="entry name" value="Flavocytochrome C3, Chain A"/>
    <property type="match status" value="1"/>
</dbReference>
<dbReference type="RefSeq" id="WP_217900515.1">
    <property type="nucleotide sequence ID" value="NZ_FXYF01000012.1"/>
</dbReference>
<protein>
    <recommendedName>
        <fullName evidence="4">Cytochrome P460 domain-containing protein</fullName>
    </recommendedName>
</protein>